<reference evidence="3" key="2">
    <citation type="submission" date="2020-11" db="EMBL/GenBank/DDBJ databases">
        <authorList>
            <person name="Cecchin M."/>
            <person name="Marcolungo L."/>
            <person name="Rossato M."/>
            <person name="Girolomoni L."/>
            <person name="Cosentino E."/>
            <person name="Cuine S."/>
            <person name="Li-Beisson Y."/>
            <person name="Delledonne M."/>
            <person name="Ballottari M."/>
        </authorList>
    </citation>
    <scope>NUCLEOTIDE SEQUENCE</scope>
    <source>
        <strain evidence="3">211/11P</strain>
        <tissue evidence="3">Whole cell</tissue>
    </source>
</reference>
<feature type="transmembrane region" description="Helical" evidence="2">
    <location>
        <begin position="183"/>
        <end position="204"/>
    </location>
</feature>
<comment type="caution">
    <text evidence="3">The sequence shown here is derived from an EMBL/GenBank/DDBJ whole genome shotgun (WGS) entry which is preliminary data.</text>
</comment>
<protein>
    <submittedName>
        <fullName evidence="3">Uncharacterized protein</fullName>
    </submittedName>
</protein>
<feature type="transmembrane region" description="Helical" evidence="2">
    <location>
        <begin position="211"/>
        <end position="229"/>
    </location>
</feature>
<dbReference type="SUPFAM" id="SSF103481">
    <property type="entry name" value="Multidrug resistance efflux transporter EmrE"/>
    <property type="match status" value="1"/>
</dbReference>
<feature type="transmembrane region" description="Helical" evidence="2">
    <location>
        <begin position="157"/>
        <end position="177"/>
    </location>
</feature>
<dbReference type="Proteomes" id="UP001055712">
    <property type="component" value="Unassembled WGS sequence"/>
</dbReference>
<dbReference type="AlphaFoldDB" id="A0A9D4YUK0"/>
<organism evidence="3 4">
    <name type="scientific">Chlorella vulgaris</name>
    <name type="common">Green alga</name>
    <dbReference type="NCBI Taxonomy" id="3077"/>
    <lineage>
        <taxon>Eukaryota</taxon>
        <taxon>Viridiplantae</taxon>
        <taxon>Chlorophyta</taxon>
        <taxon>core chlorophytes</taxon>
        <taxon>Trebouxiophyceae</taxon>
        <taxon>Chlorellales</taxon>
        <taxon>Chlorellaceae</taxon>
        <taxon>Chlorella clade</taxon>
        <taxon>Chlorella</taxon>
    </lineage>
</organism>
<dbReference type="InterPro" id="IPR037185">
    <property type="entry name" value="EmrE-like"/>
</dbReference>
<keyword evidence="2" id="KW-1133">Transmembrane helix</keyword>
<name>A0A9D4YUK0_CHLVU</name>
<feature type="transmembrane region" description="Helical" evidence="2">
    <location>
        <begin position="249"/>
        <end position="269"/>
    </location>
</feature>
<keyword evidence="2" id="KW-0472">Membrane</keyword>
<reference evidence="3" key="1">
    <citation type="journal article" date="2019" name="Plant J.">
        <title>Chlorella vulgaris genome assembly and annotation reveals the molecular basis for metabolic acclimation to high light conditions.</title>
        <authorList>
            <person name="Cecchin M."/>
            <person name="Marcolungo L."/>
            <person name="Rossato M."/>
            <person name="Girolomoni L."/>
            <person name="Cosentino E."/>
            <person name="Cuine S."/>
            <person name="Li-Beisson Y."/>
            <person name="Delledonne M."/>
            <person name="Ballottari M."/>
        </authorList>
    </citation>
    <scope>NUCLEOTIDE SEQUENCE</scope>
    <source>
        <strain evidence="3">211/11P</strain>
    </source>
</reference>
<feature type="transmembrane region" description="Helical" evidence="2">
    <location>
        <begin position="276"/>
        <end position="298"/>
    </location>
</feature>
<evidence type="ECO:0000313" key="3">
    <source>
        <dbReference type="EMBL" id="KAI3427008.1"/>
    </source>
</evidence>
<keyword evidence="2" id="KW-0812">Transmembrane</keyword>
<proteinExistence type="predicted"/>
<keyword evidence="4" id="KW-1185">Reference proteome</keyword>
<feature type="transmembrane region" description="Helical" evidence="2">
    <location>
        <begin position="348"/>
        <end position="369"/>
    </location>
</feature>
<gene>
    <name evidence="3" type="ORF">D9Q98_006951</name>
</gene>
<feature type="transmembrane region" description="Helical" evidence="2">
    <location>
        <begin position="375"/>
        <end position="394"/>
    </location>
</feature>
<dbReference type="OrthoDB" id="513977at2759"/>
<dbReference type="EMBL" id="SIDB01000010">
    <property type="protein sequence ID" value="KAI3427008.1"/>
    <property type="molecule type" value="Genomic_DNA"/>
</dbReference>
<evidence type="ECO:0000256" key="1">
    <source>
        <dbReference type="SAM" id="MobiDB-lite"/>
    </source>
</evidence>
<feature type="transmembrane region" description="Helical" evidence="2">
    <location>
        <begin position="318"/>
        <end position="336"/>
    </location>
</feature>
<sequence>MLGVFARYLQVVTIPPFPMLRFTSTLNLLALPTLLICYSLPRRALHHRQARQARRAAVASGGTTTAEPGKGSLWTGDADCSNEPITAGPDCKPGDGEAGWLTGAGAVQVPGEKAALAAAAESAAAPAAVAAASSSSSWGPPLPGLARLRGRPKAHRAAVLLLCASCYEAAILGQNIAPRLVDPAVVMLVSMFTVVGVALLARFWLKAPLRWAVVVPAAAVMIGGAVMILVPDIVAGVGEPGSLTTGGAWLGFAASVGAMVGNTLFIVLAQAFKDTALSAIEVQYLIIWMNLLIVLPISLGVDGTDWAAQFGGMNGGDWGALLFCGCVAHAWIALLIQESTVRLGGTTVSMFFGFRLIASIVGGKVVLGVTIVQTAVQFVGVALMALAITTYTALQWRASTVVARRQAAAAAEG</sequence>
<feature type="region of interest" description="Disordered" evidence="1">
    <location>
        <begin position="55"/>
        <end position="75"/>
    </location>
</feature>
<evidence type="ECO:0000313" key="4">
    <source>
        <dbReference type="Proteomes" id="UP001055712"/>
    </source>
</evidence>
<evidence type="ECO:0000256" key="2">
    <source>
        <dbReference type="SAM" id="Phobius"/>
    </source>
</evidence>
<feature type="transmembrane region" description="Helical" evidence="2">
    <location>
        <begin position="20"/>
        <end position="41"/>
    </location>
</feature>
<accession>A0A9D4YUK0</accession>